<proteinExistence type="predicted"/>
<evidence type="ECO:0000313" key="1">
    <source>
        <dbReference type="EMBL" id="PSC70179.1"/>
    </source>
</evidence>
<reference evidence="1 2" key="1">
    <citation type="journal article" date="2018" name="Plant J.">
        <title>Genome sequences of Chlorella sorokiniana UTEX 1602 and Micractinium conductrix SAG 241.80: implications to maltose excretion by a green alga.</title>
        <authorList>
            <person name="Arriola M.B."/>
            <person name="Velmurugan N."/>
            <person name="Zhang Y."/>
            <person name="Plunkett M.H."/>
            <person name="Hondzo H."/>
            <person name="Barney B.M."/>
        </authorList>
    </citation>
    <scope>NUCLEOTIDE SEQUENCE [LARGE SCALE GENOMIC DNA]</scope>
    <source>
        <strain evidence="1 2">SAG 241.80</strain>
    </source>
</reference>
<dbReference type="Proteomes" id="UP000239649">
    <property type="component" value="Unassembled WGS sequence"/>
</dbReference>
<organism evidence="1 2">
    <name type="scientific">Micractinium conductrix</name>
    <dbReference type="NCBI Taxonomy" id="554055"/>
    <lineage>
        <taxon>Eukaryota</taxon>
        <taxon>Viridiplantae</taxon>
        <taxon>Chlorophyta</taxon>
        <taxon>core chlorophytes</taxon>
        <taxon>Trebouxiophyceae</taxon>
        <taxon>Chlorellales</taxon>
        <taxon>Chlorellaceae</taxon>
        <taxon>Chlorella clade</taxon>
        <taxon>Micractinium</taxon>
    </lineage>
</organism>
<name>A0A2P6V7W6_9CHLO</name>
<keyword evidence="2" id="KW-1185">Reference proteome</keyword>
<protein>
    <submittedName>
        <fullName evidence="1">Intein-containing</fullName>
    </submittedName>
</protein>
<evidence type="ECO:0000313" key="2">
    <source>
        <dbReference type="Proteomes" id="UP000239649"/>
    </source>
</evidence>
<gene>
    <name evidence="1" type="ORF">C2E20_6340</name>
</gene>
<accession>A0A2P6V7W6</accession>
<comment type="caution">
    <text evidence="1">The sequence shown here is derived from an EMBL/GenBank/DDBJ whole genome shotgun (WGS) entry which is preliminary data.</text>
</comment>
<dbReference type="AlphaFoldDB" id="A0A2P6V7W6"/>
<dbReference type="EMBL" id="LHPF02000021">
    <property type="protein sequence ID" value="PSC70179.1"/>
    <property type="molecule type" value="Genomic_DNA"/>
</dbReference>
<sequence>MFAMSVLVRNAEAERLTLKQFLVPLRHSGSYPDVPENLGLDTLLAARSCIAKSTRAQGRDPGKLLPTIKQLCELATPFVAALPSYCHDVYQLGLCPVALRAKPGFIEVRPSTNSGDRFCSDSSWVLTPDGSEQLVDGQRVPARHNELKHNLLVQFALLSGLTNGNSRGLEQHQAGQLMMQPEAFQMGLVAGAVSTDGCRKASKEGKEYFRVSQGRHCGHDSIVEVVSTAARRCEVGGLTHAGVEYLTVDLRGPRLPELSALIRAGHKQLPPCMDHSAYTVQYLRPFSVEPPSGLHLCIRISLKGGAQLVRTACSVGLLLGD</sequence>
<dbReference type="OrthoDB" id="10662298at2759"/>